<dbReference type="Gene3D" id="1.20.1690.10">
    <property type="entry name" value="V-type ATP synthase subunit C domain"/>
    <property type="match status" value="2"/>
</dbReference>
<dbReference type="PANTHER" id="PTHR38682">
    <property type="entry name" value="V-TYPE ATP SYNTHASE SUBUNIT C"/>
    <property type="match status" value="1"/>
</dbReference>
<dbReference type="EMBL" id="JAODBU010000007">
    <property type="protein sequence ID" value="MCT7398990.1"/>
    <property type="molecule type" value="Genomic_DNA"/>
</dbReference>
<dbReference type="InterPro" id="IPR035067">
    <property type="entry name" value="V-type_ATPase_csu/dsu"/>
</dbReference>
<evidence type="ECO:0000256" key="1">
    <source>
        <dbReference type="ARBA" id="ARBA00006709"/>
    </source>
</evidence>
<protein>
    <submittedName>
        <fullName evidence="4">V-type ATPase subunit</fullName>
    </submittedName>
</protein>
<dbReference type="SUPFAM" id="SSF103486">
    <property type="entry name" value="V-type ATP synthase subunit C"/>
    <property type="match status" value="1"/>
</dbReference>
<dbReference type="InterPro" id="IPR044911">
    <property type="entry name" value="V-type_ATPase_csu/dsu_dom_3"/>
</dbReference>
<dbReference type="Proteomes" id="UP001431199">
    <property type="component" value="Unassembled WGS sequence"/>
</dbReference>
<sequence>MSETNYTYAVARVRAKEVSLFSDSVIEQLMACKDYKSCMAFLHDHGWGNGEPAETEDEMLAFERKKTWDDIHELVNEKDAFAVITVPREYHNLKAAIKQVCSGDKAEHAYYDNCRWSPEQLKDMVERKDFDSLPERMAYVANEATEALLQTQDGQLCDIIIDTATLEAVKEEGAKSDSKLIKQYAEEMVAVANIRVAVRCAKTKKSKDFMERAIVACDSLSKASLIKGAESGIDGICSYLQSAGYSEAAEHIKESPSAFERWCDNRIIDKIKEEKYNSFSAGPILAYFLARENEIKTVRIILTGKLNNLSDDYIRERLRKMYV</sequence>
<keyword evidence="3" id="KW-0406">Ion transport</keyword>
<dbReference type="InterPro" id="IPR050873">
    <property type="entry name" value="V-ATPase_V0D/AC39_subunit"/>
</dbReference>
<evidence type="ECO:0000313" key="5">
    <source>
        <dbReference type="Proteomes" id="UP001431199"/>
    </source>
</evidence>
<dbReference type="InterPro" id="IPR036079">
    <property type="entry name" value="ATPase_csu/dsu_sf"/>
</dbReference>
<evidence type="ECO:0000256" key="2">
    <source>
        <dbReference type="ARBA" id="ARBA00022448"/>
    </source>
</evidence>
<keyword evidence="2" id="KW-0813">Transport</keyword>
<accession>A0ABT2M0J6</accession>
<reference evidence="4" key="1">
    <citation type="submission" date="2022-09" db="EMBL/GenBank/DDBJ databases">
        <title>Eubacterium sp. LFL-14 isolated from human feces.</title>
        <authorList>
            <person name="Liu F."/>
        </authorList>
    </citation>
    <scope>NUCLEOTIDE SEQUENCE</scope>
    <source>
        <strain evidence="4">LFL-14</strain>
    </source>
</reference>
<dbReference type="Gene3D" id="1.10.132.50">
    <property type="entry name" value="ATP synthase (C/AC39) subunit, domain 3"/>
    <property type="match status" value="1"/>
</dbReference>
<dbReference type="RefSeq" id="WP_117910345.1">
    <property type="nucleotide sequence ID" value="NZ_JAODBU010000007.1"/>
</dbReference>
<organism evidence="4 5">
    <name type="scientific">Eubacterium album</name>
    <dbReference type="NCBI Taxonomy" id="2978477"/>
    <lineage>
        <taxon>Bacteria</taxon>
        <taxon>Bacillati</taxon>
        <taxon>Bacillota</taxon>
        <taxon>Clostridia</taxon>
        <taxon>Eubacteriales</taxon>
        <taxon>Eubacteriaceae</taxon>
        <taxon>Eubacterium</taxon>
    </lineage>
</organism>
<dbReference type="PANTHER" id="PTHR38682:SF1">
    <property type="entry name" value="V-TYPE ATP SYNTHASE SUBUNIT C"/>
    <property type="match status" value="1"/>
</dbReference>
<evidence type="ECO:0000256" key="3">
    <source>
        <dbReference type="ARBA" id="ARBA00023065"/>
    </source>
</evidence>
<keyword evidence="5" id="KW-1185">Reference proteome</keyword>
<name>A0ABT2M0J6_9FIRM</name>
<evidence type="ECO:0000313" key="4">
    <source>
        <dbReference type="EMBL" id="MCT7398990.1"/>
    </source>
</evidence>
<comment type="caution">
    <text evidence="4">The sequence shown here is derived from an EMBL/GenBank/DDBJ whole genome shotgun (WGS) entry which is preliminary data.</text>
</comment>
<dbReference type="InterPro" id="IPR002843">
    <property type="entry name" value="ATPase_V0-cplx_csu/dsu"/>
</dbReference>
<comment type="similarity">
    <text evidence="1">Belongs to the V-ATPase V0D/AC39 subunit family.</text>
</comment>
<dbReference type="Pfam" id="PF01992">
    <property type="entry name" value="vATP-synt_AC39"/>
    <property type="match status" value="1"/>
</dbReference>
<gene>
    <name evidence="4" type="ORF">N5B56_07840</name>
</gene>
<proteinExistence type="inferred from homology"/>